<feature type="region of interest" description="Disordered" evidence="1">
    <location>
        <begin position="596"/>
        <end position="623"/>
    </location>
</feature>
<feature type="region of interest" description="Disordered" evidence="1">
    <location>
        <begin position="655"/>
        <end position="693"/>
    </location>
</feature>
<accession>A0A182VSQ0</accession>
<feature type="region of interest" description="Disordered" evidence="1">
    <location>
        <begin position="352"/>
        <end position="381"/>
    </location>
</feature>
<dbReference type="Proteomes" id="UP000075920">
    <property type="component" value="Unassembled WGS sequence"/>
</dbReference>
<feature type="compositionally biased region" description="Basic residues" evidence="1">
    <location>
        <begin position="367"/>
        <end position="377"/>
    </location>
</feature>
<organism evidence="3 4">
    <name type="scientific">Anopheles minimus</name>
    <dbReference type="NCBI Taxonomy" id="112268"/>
    <lineage>
        <taxon>Eukaryota</taxon>
        <taxon>Metazoa</taxon>
        <taxon>Ecdysozoa</taxon>
        <taxon>Arthropoda</taxon>
        <taxon>Hexapoda</taxon>
        <taxon>Insecta</taxon>
        <taxon>Pterygota</taxon>
        <taxon>Neoptera</taxon>
        <taxon>Endopterygota</taxon>
        <taxon>Diptera</taxon>
        <taxon>Nematocera</taxon>
        <taxon>Culicoidea</taxon>
        <taxon>Culicidae</taxon>
        <taxon>Anophelinae</taxon>
        <taxon>Anopheles</taxon>
    </lineage>
</organism>
<proteinExistence type="predicted"/>
<dbReference type="Pfam" id="PF12510">
    <property type="entry name" value="Smoothelin"/>
    <property type="match status" value="1"/>
</dbReference>
<reference evidence="3" key="2">
    <citation type="submission" date="2020-05" db="UniProtKB">
        <authorList>
            <consortium name="EnsemblMetazoa"/>
        </authorList>
    </citation>
    <scope>IDENTIFICATION</scope>
    <source>
        <strain evidence="3">MINIMUS1</strain>
    </source>
</reference>
<feature type="region of interest" description="Disordered" evidence="1">
    <location>
        <begin position="1054"/>
        <end position="1077"/>
    </location>
</feature>
<feature type="region of interest" description="Disordered" evidence="1">
    <location>
        <begin position="1307"/>
        <end position="1334"/>
    </location>
</feature>
<reference evidence="4" key="1">
    <citation type="submission" date="2013-03" db="EMBL/GenBank/DDBJ databases">
        <title>The Genome Sequence of Anopheles minimus MINIMUS1.</title>
        <authorList>
            <consortium name="The Broad Institute Genomics Platform"/>
            <person name="Neafsey D.E."/>
            <person name="Walton C."/>
            <person name="Walker B."/>
            <person name="Young S.K."/>
            <person name="Zeng Q."/>
            <person name="Gargeya S."/>
            <person name="Fitzgerald M."/>
            <person name="Haas B."/>
            <person name="Abouelleil A."/>
            <person name="Allen A.W."/>
            <person name="Alvarado L."/>
            <person name="Arachchi H.M."/>
            <person name="Berlin A.M."/>
            <person name="Chapman S.B."/>
            <person name="Gainer-Dewar J."/>
            <person name="Goldberg J."/>
            <person name="Griggs A."/>
            <person name="Gujja S."/>
            <person name="Hansen M."/>
            <person name="Howarth C."/>
            <person name="Imamovic A."/>
            <person name="Ireland A."/>
            <person name="Larimer J."/>
            <person name="McCowan C."/>
            <person name="Murphy C."/>
            <person name="Pearson M."/>
            <person name="Poon T.W."/>
            <person name="Priest M."/>
            <person name="Roberts A."/>
            <person name="Saif S."/>
            <person name="Shea T."/>
            <person name="Sisk P."/>
            <person name="Sykes S."/>
            <person name="Wortman J."/>
            <person name="Nusbaum C."/>
            <person name="Birren B."/>
        </authorList>
    </citation>
    <scope>NUCLEOTIDE SEQUENCE [LARGE SCALE GENOMIC DNA]</scope>
    <source>
        <strain evidence="4">MINIMUS1</strain>
    </source>
</reference>
<evidence type="ECO:0000256" key="1">
    <source>
        <dbReference type="SAM" id="MobiDB-lite"/>
    </source>
</evidence>
<evidence type="ECO:0000313" key="4">
    <source>
        <dbReference type="Proteomes" id="UP000075920"/>
    </source>
</evidence>
<feature type="compositionally biased region" description="Basic residues" evidence="1">
    <location>
        <begin position="553"/>
        <end position="562"/>
    </location>
</feature>
<feature type="region of interest" description="Disordered" evidence="1">
    <location>
        <begin position="897"/>
        <end position="916"/>
    </location>
</feature>
<dbReference type="STRING" id="112268.A0A182VSQ0"/>
<protein>
    <submittedName>
        <fullName evidence="3">Smoothelin domain-containing protein</fullName>
    </submittedName>
</protein>
<feature type="domain" description="Smoothelin" evidence="2">
    <location>
        <begin position="27"/>
        <end position="74"/>
    </location>
</feature>
<feature type="compositionally biased region" description="Basic and acidic residues" evidence="1">
    <location>
        <begin position="680"/>
        <end position="690"/>
    </location>
</feature>
<feature type="region of interest" description="Disordered" evidence="1">
    <location>
        <begin position="708"/>
        <end position="780"/>
    </location>
</feature>
<feature type="compositionally biased region" description="Basic and acidic residues" evidence="1">
    <location>
        <begin position="605"/>
        <end position="619"/>
    </location>
</feature>
<sequence length="1550" mass="167047">MLVSKVTSSSSAIKTQTVKSSGATPSTSASKQATVDNLDDNWDEAVLKQLLESTTNYDDRRKIRARIRQVMAEKEACADIVAIVTADLQRERHLQQQSTAATTSSSGSSDRQSATTAAGANGLSQGESLLLPLLQGLLLSNAAAFGYKGNTFAGNAGEGAGISGTSSGSGSGGSSDGCGGNHVNSSTNGKSGATAMVVSKIPPVEDSGTESGEDLRLLAAAGLHDIGSAHSSIATNAGASSSATVNGGAASIANGLPSILSEVAVALERLQSSLQGDPSGQPKVMQIDAEQRRALLALIARLQQGLQLPDKINDLSFGGGTADAYDNKRLTQGQLTTEGGLNDAVDGSGCGLDASQNRTRAGSSRFSAKRRTTRNNRHTVGVSREELADARRFIEEMVMMDNRHQSDQCVTSPEQAYILQKQQSLGTVLGGEPEIATNAGGAIQSHAILNDGSPATAPAAAFGMKRPSQFVPKEIQNVQTSLDKLVLPGTEGKPASTPGAAQVRTKPSKEKLLIRQSISVDQDLPPIAVNGAVNDKQVSVSAKPIDLHKHKTADRIPKHHHYQQQQQQQQQQQPELPFKKPIQTVTQRALVKKYSFNDGSSSDEEVARRAQRKTDETSKTAEQMVLRNKITPADQPGPTNSIVINTVQKIVNRETKPSSSELGGKGQAVNRRPQHLNGRRTPESHNDDPSARPINKYASKKLRMKRANTIDLPKSLPQHLASDDGIGDDDGPKHSDQLDRPQSHNTRTQTTVKHTGPSNKYQQATGPAVPPMDVPDFKPRTENDLKFMAFLQRQNQQSRQVWSKPVREHVGSNNWTNKFDHLKNNFELAERRDRSNLPPKYGAAPKTSAMSFWKQAESGSFDEATKANPIKQHAKSVTPNQTSGFKSVTSSAGRVTSAGSTTIASPKTTQSKGKYGATTSHTFKHDAPSGSPIVEGKLVLPKSSPGSSLVNQFSHAPASAFKPIPKKLPPANLEFKPIHHELDIVKPIPARISNATGLVKQIVATGFKETPEVKPEPMHVQLGLVRSLAAQGYQETPYVPLPKLERTPTHNVLNYKPRTDGTTIAEPAPPAPWVGKRSSEVTGYAGSRVASIAATKFTANSFGHNKPSLPMQQPLTYQGSLKYAEKPLTYQQTSGGSLPYEKRSSLPDVSVAHLSTFTFTDYTQPESVSTFTLNRSDSLTNPENAPLVLTSTNSVFSPTVHHAAETPNQMLMSHPQQISYLTVNSKQQQHQQLSPPSSANDEDEYDCDDLESVDSQEMRVVTRVMQAPQGQQVTYTAAMRPAHLNGGYDSNGRGSIIAQNLQSSLKKIKDKSPTPPKPRQPNPNGVGEQISAPIRRPVVAPQVEVTLPTPDLTQAPVPSYAIYNNVEPHTMHRFAEQSLARTKSSHSLAVPTTVQQSRPISAEKQRTVEAYFTGQPTSQSTGYLMSRTASNHNLVMRDKSSMAIPQNAVRPVSYAMGHNAGYYGSNGNQQMQQLRPTYVPHGMATSIHSQKRHGQSYMDDTLHYHPQPHGGGGLLRSRTMPHIPLGNLALLDENNVEDAFEELMNQSFAV</sequence>
<feature type="compositionally biased region" description="Polar residues" evidence="1">
    <location>
        <begin position="182"/>
        <end position="191"/>
    </location>
</feature>
<feature type="compositionally biased region" description="Low complexity" evidence="1">
    <location>
        <begin position="95"/>
        <end position="120"/>
    </location>
</feature>
<feature type="compositionally biased region" description="Polar residues" evidence="1">
    <location>
        <begin position="743"/>
        <end position="765"/>
    </location>
</feature>
<feature type="compositionally biased region" description="Polar residues" evidence="1">
    <location>
        <begin position="354"/>
        <end position="366"/>
    </location>
</feature>
<feature type="compositionally biased region" description="Low complexity" evidence="1">
    <location>
        <begin position="563"/>
        <end position="573"/>
    </location>
</feature>
<dbReference type="InterPro" id="IPR022189">
    <property type="entry name" value="SMTN"/>
</dbReference>
<dbReference type="VEuPathDB" id="VectorBase:AMIN001090"/>
<evidence type="ECO:0000313" key="3">
    <source>
        <dbReference type="EnsemblMetazoa" id="AMIN001090-PA"/>
    </source>
</evidence>
<feature type="region of interest" description="Disordered" evidence="1">
    <location>
        <begin position="1"/>
        <end position="35"/>
    </location>
</feature>
<keyword evidence="4" id="KW-1185">Reference proteome</keyword>
<dbReference type="EnsemblMetazoa" id="AMIN001090-RA">
    <property type="protein sequence ID" value="AMIN001090-PA"/>
    <property type="gene ID" value="AMIN001090"/>
</dbReference>
<feature type="region of interest" description="Disordered" evidence="1">
    <location>
        <begin position="94"/>
        <end position="120"/>
    </location>
</feature>
<feature type="compositionally biased region" description="Gly residues" evidence="1">
    <location>
        <begin position="162"/>
        <end position="180"/>
    </location>
</feature>
<feature type="compositionally biased region" description="Basic and acidic residues" evidence="1">
    <location>
        <begin position="730"/>
        <end position="742"/>
    </location>
</feature>
<evidence type="ECO:0000259" key="2">
    <source>
        <dbReference type="Pfam" id="PF12510"/>
    </source>
</evidence>
<name>A0A182VSQ0_9DIPT</name>
<feature type="region of interest" description="Disordered" evidence="1">
    <location>
        <begin position="162"/>
        <end position="191"/>
    </location>
</feature>
<feature type="region of interest" description="Disordered" evidence="1">
    <location>
        <begin position="1223"/>
        <end position="1247"/>
    </location>
</feature>
<feature type="region of interest" description="Disordered" evidence="1">
    <location>
        <begin position="553"/>
        <end position="577"/>
    </location>
</feature>